<evidence type="ECO:0000256" key="1">
    <source>
        <dbReference type="SAM" id="MobiDB-lite"/>
    </source>
</evidence>
<dbReference type="HOGENOM" id="CLU_002907_1_0_1"/>
<feature type="compositionally biased region" description="Acidic residues" evidence="1">
    <location>
        <begin position="1146"/>
        <end position="1169"/>
    </location>
</feature>
<feature type="compositionally biased region" description="Basic and acidic residues" evidence="1">
    <location>
        <begin position="1170"/>
        <end position="1183"/>
    </location>
</feature>
<evidence type="ECO:0000313" key="2">
    <source>
        <dbReference type="EMBL" id="KDR65073.1"/>
    </source>
</evidence>
<gene>
    <name evidence="2" type="ORF">GALMADRAFT_162490</name>
</gene>
<sequence>MKMGIHENTNLKYYGLGKLMNLVRRKSEEIKTLKLRRLNDAEKLAGKSAVIDQLKQWVMAVGSGKVERVDRLVRINLARGNSLRGLLNLYERAAQKLYRPRNYTEEDYLRGLLLWRLGGARLAGIGHRALGLPSDSSLRRRKVLPPLIVSPAMPTLEEVQTNVVNMFSPISSVLDQSEEVVHQVLMFDELKVEERPRYDEKSNKILGMCREHGAQHTSLEFASEKEVELLLECIKKNEVHLAVDATVGALGVLSSDTRVYGARGILVSGDCKQESGSEHMELIKTGFEASQKTNLRTISIASDGESRRGSALVHFTFRKKLGPASPIYDQLSCLPMMNLEVGDDDVTADKDYKHVFKRLRNLLLRDKGLWVLGRHIKPAVLRAHMHSNAVTMQRASHLLNPNDRQDVKLAYDLLHETWSLPEAPTVGSFPGFRANRFSLRILGSLFRHIVMPYICIDLSLTEQLTHLGAAAYILMAIWSDEKAGTKLMPTQLYVDIMIMIKNVYFCIAKAKVDNPRGKFWIISLGTDRLETLFGILRTMVGNDANLDILQLGQRLTGTTEVATILAQYPHWDRAPRRLVLPTLSKDGFTVHKGVDHIGPSSWRGDVLVANVVLQTCWRLGRREAESEFPVIEPILDAISQPGRDIFSPLGKDLVKAPRTEDDIDDTYDDIPAAIASPVSPAVSPELEDTLIEEEPVEISKHQPFFELNGVQVSKPKYLSQAFSLYKKAGSTDRLKRVARGGRYLSNESEESESQITRARDVMTTDSSSSSNYLQMDMPIASLLKCGDQMFVCIGEVNDIIVNGSSVDEVSLDFLRENPSALVVSYQMHFLIPATATDDPDLKHDWKGSVKRRGQTYKVSGHLIRPINPGVSTPINNNQDPYYLVEIPTIKKSTDFPYREVNGKACFLCESLDAERQLSKLNQCSICTPTVLFGSKVSAHRVLEHNSAHRLNDVHLNRNDKLCGLCLRPAPACIFYLKKGKGTKSNNQIDMKKSSCANLLNFNYSIAEESTMTSPSSNVPILCPLCPQVYSTPAHWRMNLRQHIQTRHQGQSLVPYEHLWKITAAEKDQLETIWNDRHKEKRSRKPRKGDSSDLVISETHSSRLVLRNLNDNQEESDVEISGDEADDGVAGAAQQSQRRRRRCIVNDSDDDGCNDGEECENANDSDEIDDDDRRENEGSDKACSDDEFEKLDDWAMEHAGKSY</sequence>
<dbReference type="EMBL" id="KL142539">
    <property type="protein sequence ID" value="KDR65073.1"/>
    <property type="molecule type" value="Genomic_DNA"/>
</dbReference>
<dbReference type="Proteomes" id="UP000027222">
    <property type="component" value="Unassembled WGS sequence"/>
</dbReference>
<reference evidence="3" key="1">
    <citation type="journal article" date="2014" name="Proc. Natl. Acad. Sci. U.S.A.">
        <title>Extensive sampling of basidiomycete genomes demonstrates inadequacy of the white-rot/brown-rot paradigm for wood decay fungi.</title>
        <authorList>
            <person name="Riley R."/>
            <person name="Salamov A.A."/>
            <person name="Brown D.W."/>
            <person name="Nagy L.G."/>
            <person name="Floudas D."/>
            <person name="Held B.W."/>
            <person name="Levasseur A."/>
            <person name="Lombard V."/>
            <person name="Morin E."/>
            <person name="Otillar R."/>
            <person name="Lindquist E.A."/>
            <person name="Sun H."/>
            <person name="LaButti K.M."/>
            <person name="Schmutz J."/>
            <person name="Jabbour D."/>
            <person name="Luo H."/>
            <person name="Baker S.E."/>
            <person name="Pisabarro A.G."/>
            <person name="Walton J.D."/>
            <person name="Blanchette R.A."/>
            <person name="Henrissat B."/>
            <person name="Martin F."/>
            <person name="Cullen D."/>
            <person name="Hibbett D.S."/>
            <person name="Grigoriev I.V."/>
        </authorList>
    </citation>
    <scope>NUCLEOTIDE SEQUENCE [LARGE SCALE GENOMIC DNA]</scope>
    <source>
        <strain evidence="3">CBS 339.88</strain>
    </source>
</reference>
<protein>
    <submittedName>
        <fullName evidence="2">Uncharacterized protein</fullName>
    </submittedName>
</protein>
<name>A0A067SE87_GALM3</name>
<evidence type="ECO:0000313" key="3">
    <source>
        <dbReference type="Proteomes" id="UP000027222"/>
    </source>
</evidence>
<organism evidence="2 3">
    <name type="scientific">Galerina marginata (strain CBS 339.88)</name>
    <dbReference type="NCBI Taxonomy" id="685588"/>
    <lineage>
        <taxon>Eukaryota</taxon>
        <taxon>Fungi</taxon>
        <taxon>Dikarya</taxon>
        <taxon>Basidiomycota</taxon>
        <taxon>Agaricomycotina</taxon>
        <taxon>Agaricomycetes</taxon>
        <taxon>Agaricomycetidae</taxon>
        <taxon>Agaricales</taxon>
        <taxon>Agaricineae</taxon>
        <taxon>Strophariaceae</taxon>
        <taxon>Galerina</taxon>
    </lineage>
</organism>
<feature type="region of interest" description="Disordered" evidence="1">
    <location>
        <begin position="1111"/>
        <end position="1184"/>
    </location>
</feature>
<dbReference type="AlphaFoldDB" id="A0A067SE87"/>
<accession>A0A067SE87</accession>
<proteinExistence type="predicted"/>
<feature type="compositionally biased region" description="Acidic residues" evidence="1">
    <location>
        <begin position="1111"/>
        <end position="1126"/>
    </location>
</feature>
<feature type="region of interest" description="Disordered" evidence="1">
    <location>
        <begin position="1076"/>
        <end position="1095"/>
    </location>
</feature>
<keyword evidence="3" id="KW-1185">Reference proteome</keyword>
<dbReference type="OrthoDB" id="3048541at2759"/>